<organism evidence="1 2">
    <name type="scientific">Candidatus Portnoybacteria bacterium CG10_big_fil_rev_8_21_14_0_10_36_7</name>
    <dbReference type="NCBI Taxonomy" id="1974812"/>
    <lineage>
        <taxon>Bacteria</taxon>
        <taxon>Candidatus Portnoyibacteriota</taxon>
    </lineage>
</organism>
<gene>
    <name evidence="1" type="ORF">COU81_01545</name>
</gene>
<dbReference type="Proteomes" id="UP000231450">
    <property type="component" value="Unassembled WGS sequence"/>
</dbReference>
<dbReference type="EMBL" id="PFDW01000033">
    <property type="protein sequence ID" value="PJE58287.1"/>
    <property type="molecule type" value="Genomic_DNA"/>
</dbReference>
<dbReference type="AlphaFoldDB" id="A0A2M8KEF2"/>
<reference evidence="2" key="1">
    <citation type="submission" date="2017-09" db="EMBL/GenBank/DDBJ databases">
        <title>Depth-based differentiation of microbial function through sediment-hosted aquifers and enrichment of novel symbionts in the deep terrestrial subsurface.</title>
        <authorList>
            <person name="Probst A.J."/>
            <person name="Ladd B."/>
            <person name="Jarett J.K."/>
            <person name="Geller-Mcgrath D.E."/>
            <person name="Sieber C.M.K."/>
            <person name="Emerson J.B."/>
            <person name="Anantharaman K."/>
            <person name="Thomas B.C."/>
            <person name="Malmstrom R."/>
            <person name="Stieglmeier M."/>
            <person name="Klingl A."/>
            <person name="Woyke T."/>
            <person name="Ryan C.M."/>
            <person name="Banfield J.F."/>
        </authorList>
    </citation>
    <scope>NUCLEOTIDE SEQUENCE [LARGE SCALE GENOMIC DNA]</scope>
</reference>
<protein>
    <submittedName>
        <fullName evidence="1">Uncharacterized protein</fullName>
    </submittedName>
</protein>
<comment type="caution">
    <text evidence="1">The sequence shown here is derived from an EMBL/GenBank/DDBJ whole genome shotgun (WGS) entry which is preliminary data.</text>
</comment>
<evidence type="ECO:0000313" key="2">
    <source>
        <dbReference type="Proteomes" id="UP000231450"/>
    </source>
</evidence>
<proteinExistence type="predicted"/>
<name>A0A2M8KEF2_9BACT</name>
<evidence type="ECO:0000313" key="1">
    <source>
        <dbReference type="EMBL" id="PJE58287.1"/>
    </source>
</evidence>
<sequence length="239" mass="27478">MGNFPQMLEGVVHRIYPNGSHGPYALALIQGSEIVNKLTFSIKEYVCKENRNLQPDEVVCLKKIRKKRYGWRADEAYLWTTDLESSWIETLDLVNQVKHFASLERIGAATVHVEFRILGLEVLTSALRTMDEEKRLFFLILFLIWYNNFAESVELFGDTYLNFGNLNLFISRTKDGKALKVWYGMPNKLLENHAEGSSTLIEMHGPAEMVGKYLDNIIEKTSLKEVILPNGMNLYIPLE</sequence>
<accession>A0A2M8KEF2</accession>